<evidence type="ECO:0000259" key="11">
    <source>
        <dbReference type="PROSITE" id="PS51272"/>
    </source>
</evidence>
<keyword evidence="4 10" id="KW-0732">Signal</keyword>
<keyword evidence="2" id="KW-0645">Protease</keyword>
<keyword evidence="14" id="KW-1185">Reference proteome</keyword>
<evidence type="ECO:0000256" key="6">
    <source>
        <dbReference type="ARBA" id="ARBA00022801"/>
    </source>
</evidence>
<feature type="signal peptide" evidence="10">
    <location>
        <begin position="1"/>
        <end position="25"/>
    </location>
</feature>
<dbReference type="InterPro" id="IPR001119">
    <property type="entry name" value="SLH_dom"/>
</dbReference>
<dbReference type="InterPro" id="IPR000834">
    <property type="entry name" value="Peptidase_M14"/>
</dbReference>
<evidence type="ECO:0000256" key="4">
    <source>
        <dbReference type="ARBA" id="ARBA00022729"/>
    </source>
</evidence>
<name>A6TTZ7_ALKMQ</name>
<keyword evidence="7" id="KW-0862">Zinc</keyword>
<keyword evidence="5" id="KW-0677">Repeat</keyword>
<feature type="chain" id="PRO_5002702938" evidence="10">
    <location>
        <begin position="26"/>
        <end position="1615"/>
    </location>
</feature>
<feature type="compositionally biased region" description="Low complexity" evidence="9">
    <location>
        <begin position="1278"/>
        <end position="1291"/>
    </location>
</feature>
<dbReference type="CDD" id="cd06244">
    <property type="entry name" value="M14-like"/>
    <property type="match status" value="1"/>
</dbReference>
<evidence type="ECO:0000256" key="9">
    <source>
        <dbReference type="SAM" id="MobiDB-lite"/>
    </source>
</evidence>
<evidence type="ECO:0000313" key="13">
    <source>
        <dbReference type="EMBL" id="ABR49665.1"/>
    </source>
</evidence>
<gene>
    <name evidence="13" type="ordered locus">Amet_3539</name>
</gene>
<dbReference type="PANTHER" id="PTHR12147">
    <property type="entry name" value="METALLOPEPTIDASE M28 FAMILY MEMBER"/>
    <property type="match status" value="1"/>
</dbReference>
<accession>A6TTZ7</accession>
<sequence length="1615" mass="179844">MFKKRLALMMVLIMILSMMMSSVFALDSSKMFEHSDRYSEIGPEGEELGKGGNPFGAVYAPESMYGEDTFSLMSLPEFSPQLLMTEEPKTVVEKAYGHIVYITTNIGTRVTATVYEEQAGEYIKEQFQRIGYETTLQPFTHTREGTNYPSNNIIAIKPGISSKQVIVGAHYDSVPNAIGADDNASGVGVMLEVAEMLKHMETDYTIKFIAFGAEEEGLGGSTYHANKMTEEEIENTVGMINLDSLIAGDKMYVHGGIITDFNYSTEQIRERYGSEEDGWIRDQALALAETWNLNVETNPGLDIFDAFPAGSTGAWSDHAPFAKVGIPVAAFEASNWEEGDKDGYNQTAAYGPIWHTDMDNLDFLMEKFPGRVEERLETFTTLLYQLLLNIAPPDEAEEVGVTLSNNFVSLTEERDIEVVVNLGYLPNLDDLEWTLGELTLSQWQKYNSSQQQYTGAPFITFTEEPYIDKDYVKATLSFGLPYDTANLSGGAVRRRIEDLIGNYDFTVKDTIEDIEVSTPLKINVYDTYHKYDEIKPAIEKIIDSASSERYLEYKSLGKSYEGREIPFVMVAKSKADLDTYQNQLLPTMLENPKELMDKIDNGTIGKYKPVIWFNNLHPDETPGVDAQMELIERLAKEDIIEFKTKDADGNEVTIELDVEEILENFIFLFLVTQNPDGRYHTTRGTVTGFDLNRDMSFQTQVETKVSVAEIAQWSPMIFNDLHGFVSAFLIEPCTPPHEPNFEYDILMDGMFDHAHAMGTAGISNTKYDNYVIAKDYYSSGWDDASIVYGAMYAMMQGAMGHTIEIPELNGHSHDAFVYAGLGSIKHVLDNKDKLFRNQLEIYRRGVNGEDNRAVDSYLVRANGEEMGRLRGENENFFPEYYVMPINSSLQKNNLATYEMVEYLLRNGVKVEKSTQAVTVGEITYPAGAFIIPMRQAKRGYANAVLYDGVDYSDWSAMYAETTALLHDMRGFDRYEVRTAGVFGGKTNRVTEVTIPTSIVQGNAVEYVIQNTNNDVIKAVNKLLSKGKQVRMIYGDDNEYEKGDFVVSKVDLETVKDNYYLETIPYSKTTKTKLLQKSKVVVYNSELNYVVDDLLGFNRVDSYTEADIIVDATGNANAGVIKTAIQNGAHYIGIGGNAIASMQSSNLLPGVERGRTAASSYEGALRAIVDTDHVITGRYQEEEILFNKSASWIASVPTTSTVLATIVDRDDYFKAGWWRNHSGVRGKAYIISDKVGDSNVTLFANHIHNRAHPQHQFRMLANAIYDATAIDYDLPEDPSTPSRSSGGSSTPSNRISALRGGTVTAKGVSVVLSTNAISRDVTITIDRLTNVSSLPFSGTLKLVGDVFEITKDVAGSFDKPVTITLPFDKSKVDMDKYRIAIFWLDEETNEWIELDNIGVDLKNGTVSGDTDHFTKFAVLALEKTTDDVLEEEKPADEVQKEEKPAVSFIDIKGHWAESNIERLVELGAISGYSDGSFKPSNNITRAEFATVLVKAFGFESTNGKIFNDTANHWAKDYIAAAAEHGIVSGYNDTTFGANDSITREQMTIMIVKATKLEITEGTTSFIDRDQISSWALGAVNTASENNIISGYQDNTYRPKANATRAEAVTVIVKSLF</sequence>
<evidence type="ECO:0000256" key="8">
    <source>
        <dbReference type="PROSITE-ProRule" id="PRU01379"/>
    </source>
</evidence>
<reference evidence="14" key="1">
    <citation type="journal article" date="2016" name="Genome Announc.">
        <title>Complete genome sequence of Alkaliphilus metalliredigens strain QYMF, an alkaliphilic and metal-reducing bacterium isolated from borax-contaminated leachate ponds.</title>
        <authorList>
            <person name="Hwang C."/>
            <person name="Copeland A."/>
            <person name="Lucas S."/>
            <person name="Lapidus A."/>
            <person name="Barry K."/>
            <person name="Detter J.C."/>
            <person name="Glavina Del Rio T."/>
            <person name="Hammon N."/>
            <person name="Israni S."/>
            <person name="Dalin E."/>
            <person name="Tice H."/>
            <person name="Pitluck S."/>
            <person name="Chertkov O."/>
            <person name="Brettin T."/>
            <person name="Bruce D."/>
            <person name="Han C."/>
            <person name="Schmutz J."/>
            <person name="Larimer F."/>
            <person name="Land M.L."/>
            <person name="Hauser L."/>
            <person name="Kyrpides N."/>
            <person name="Mikhailova N."/>
            <person name="Ye Q."/>
            <person name="Zhou J."/>
            <person name="Richardson P."/>
            <person name="Fields M.W."/>
        </authorList>
    </citation>
    <scope>NUCLEOTIDE SEQUENCE [LARGE SCALE GENOMIC DNA]</scope>
    <source>
        <strain evidence="14">QYMF</strain>
    </source>
</reference>
<dbReference type="KEGG" id="amt:Amet_3539"/>
<feature type="domain" description="Peptidase M14" evidence="12">
    <location>
        <begin position="527"/>
        <end position="831"/>
    </location>
</feature>
<evidence type="ECO:0000256" key="1">
    <source>
        <dbReference type="ARBA" id="ARBA00022438"/>
    </source>
</evidence>
<dbReference type="Pfam" id="PF00395">
    <property type="entry name" value="SLH"/>
    <property type="match status" value="3"/>
</dbReference>
<keyword evidence="3" id="KW-0479">Metal-binding</keyword>
<dbReference type="GO" id="GO:0004177">
    <property type="term" value="F:aminopeptidase activity"/>
    <property type="evidence" value="ECO:0007669"/>
    <property type="project" value="UniProtKB-KW"/>
</dbReference>
<dbReference type="Gene3D" id="2.60.220.30">
    <property type="match status" value="1"/>
</dbReference>
<dbReference type="eggNOG" id="COG2234">
    <property type="taxonomic scope" value="Bacteria"/>
</dbReference>
<comment type="similarity">
    <text evidence="8">Belongs to the peptidase M14 family.</text>
</comment>
<evidence type="ECO:0000256" key="10">
    <source>
        <dbReference type="SAM" id="SignalP"/>
    </source>
</evidence>
<dbReference type="eggNOG" id="COG2866">
    <property type="taxonomic scope" value="Bacteria"/>
</dbReference>
<keyword evidence="6" id="KW-0378">Hydrolase</keyword>
<dbReference type="SUPFAM" id="SSF53187">
    <property type="entry name" value="Zn-dependent exopeptidases"/>
    <property type="match status" value="2"/>
</dbReference>
<evidence type="ECO:0000256" key="5">
    <source>
        <dbReference type="ARBA" id="ARBA00022737"/>
    </source>
</evidence>
<dbReference type="PANTHER" id="PTHR12147:SF56">
    <property type="entry name" value="AMINOPEPTIDASE YDR415C-RELATED"/>
    <property type="match status" value="1"/>
</dbReference>
<evidence type="ECO:0000256" key="3">
    <source>
        <dbReference type="ARBA" id="ARBA00022723"/>
    </source>
</evidence>
<dbReference type="EMBL" id="CP000724">
    <property type="protein sequence ID" value="ABR49665.1"/>
    <property type="molecule type" value="Genomic_DNA"/>
</dbReference>
<dbReference type="GO" id="GO:0008270">
    <property type="term" value="F:zinc ion binding"/>
    <property type="evidence" value="ECO:0007669"/>
    <property type="project" value="InterPro"/>
</dbReference>
<dbReference type="PROSITE" id="PS51272">
    <property type="entry name" value="SLH"/>
    <property type="match status" value="3"/>
</dbReference>
<dbReference type="GO" id="GO:0004181">
    <property type="term" value="F:metallocarboxypeptidase activity"/>
    <property type="evidence" value="ECO:0007669"/>
    <property type="project" value="InterPro"/>
</dbReference>
<dbReference type="STRING" id="293826.Amet_3539"/>
<evidence type="ECO:0000256" key="7">
    <source>
        <dbReference type="ARBA" id="ARBA00022833"/>
    </source>
</evidence>
<dbReference type="Proteomes" id="UP000001572">
    <property type="component" value="Chromosome"/>
</dbReference>
<dbReference type="InterPro" id="IPR045175">
    <property type="entry name" value="M28_fam"/>
</dbReference>
<dbReference type="RefSeq" id="WP_012064628.1">
    <property type="nucleotide sequence ID" value="NC_009633.1"/>
</dbReference>
<evidence type="ECO:0000259" key="12">
    <source>
        <dbReference type="PROSITE" id="PS52035"/>
    </source>
</evidence>
<feature type="region of interest" description="Disordered" evidence="9">
    <location>
        <begin position="1274"/>
        <end position="1295"/>
    </location>
</feature>
<feature type="domain" description="SLH" evidence="11">
    <location>
        <begin position="1506"/>
        <end position="1560"/>
    </location>
</feature>
<dbReference type="Gene3D" id="3.40.630.10">
    <property type="entry name" value="Zn peptidases"/>
    <property type="match status" value="2"/>
</dbReference>
<feature type="domain" description="SLH" evidence="11">
    <location>
        <begin position="1561"/>
        <end position="1615"/>
    </location>
</feature>
<dbReference type="InterPro" id="IPR007484">
    <property type="entry name" value="Peptidase_M28"/>
</dbReference>
<dbReference type="OrthoDB" id="9758209at2"/>
<dbReference type="HOGENOM" id="CLU_003427_1_0_9"/>
<feature type="active site" description="Proton donor/acceptor" evidence="8">
    <location>
        <position position="804"/>
    </location>
</feature>
<dbReference type="GO" id="GO:0006508">
    <property type="term" value="P:proteolysis"/>
    <property type="evidence" value="ECO:0007669"/>
    <property type="project" value="UniProtKB-KW"/>
</dbReference>
<keyword evidence="1" id="KW-0031">Aminopeptidase</keyword>
<organism evidence="13 14">
    <name type="scientific">Alkaliphilus metalliredigens (strain QYMF)</name>
    <dbReference type="NCBI Taxonomy" id="293826"/>
    <lineage>
        <taxon>Bacteria</taxon>
        <taxon>Bacillati</taxon>
        <taxon>Bacillota</taxon>
        <taxon>Clostridia</taxon>
        <taxon>Peptostreptococcales</taxon>
        <taxon>Natronincolaceae</taxon>
        <taxon>Alkaliphilus</taxon>
    </lineage>
</organism>
<dbReference type="Pfam" id="PF04389">
    <property type="entry name" value="Peptidase_M28"/>
    <property type="match status" value="1"/>
</dbReference>
<dbReference type="PROSITE" id="PS52035">
    <property type="entry name" value="PEPTIDASE_M14"/>
    <property type="match status" value="1"/>
</dbReference>
<proteinExistence type="inferred from homology"/>
<feature type="domain" description="SLH" evidence="11">
    <location>
        <begin position="1442"/>
        <end position="1505"/>
    </location>
</feature>
<protein>
    <submittedName>
        <fullName evidence="13">Peptidase M28</fullName>
    </submittedName>
</protein>
<evidence type="ECO:0000256" key="2">
    <source>
        <dbReference type="ARBA" id="ARBA00022670"/>
    </source>
</evidence>
<dbReference type="Pfam" id="PF00246">
    <property type="entry name" value="Peptidase_M14"/>
    <property type="match status" value="1"/>
</dbReference>
<evidence type="ECO:0000313" key="14">
    <source>
        <dbReference type="Proteomes" id="UP000001572"/>
    </source>
</evidence>